<accession>A0A934JQL5</accession>
<comment type="cofactor">
    <cofactor evidence="1">
        <name>Zn(2+)</name>
        <dbReference type="ChEBI" id="CHEBI:29105"/>
    </cofactor>
</comment>
<dbReference type="Proteomes" id="UP000606991">
    <property type="component" value="Unassembled WGS sequence"/>
</dbReference>
<dbReference type="InterPro" id="IPR032466">
    <property type="entry name" value="Metal_Hydrolase"/>
</dbReference>
<reference evidence="4 5" key="1">
    <citation type="submission" date="2020-10" db="EMBL/GenBank/DDBJ databases">
        <title>Ca. Dormibacterota MAGs.</title>
        <authorList>
            <person name="Montgomery K."/>
        </authorList>
    </citation>
    <scope>NUCLEOTIDE SEQUENCE [LARGE SCALE GENOMIC DNA]</scope>
    <source>
        <strain evidence="4">SC8812_S17_18</strain>
    </source>
</reference>
<dbReference type="InterPro" id="IPR006680">
    <property type="entry name" value="Amidohydro-rel"/>
</dbReference>
<dbReference type="GO" id="GO:0016812">
    <property type="term" value="F:hydrolase activity, acting on carbon-nitrogen (but not peptide) bonds, in cyclic amides"/>
    <property type="evidence" value="ECO:0007669"/>
    <property type="project" value="TreeGrafter"/>
</dbReference>
<sequence length="487" mass="52685">MSVDLTIKNGIVVSAAGAFRGGLSAENGVIVAMGADSILPAAETTVDAKGCVIFPGAIDPHVHLGVGGTADEAKLTADFRTEPRAAATGGITCFVTNHENATGPSYVTTTQTGTYDGRELTLLDKMKAIGEARSVIDFRFTALPQSRAHLDEIPRLVKEGVSSFKFYPSYDDEEAADFGIERLDWGFIYEGFERLAAARTPELAPIGMVHCEEPYICAMLKRRLRAEGRPAGLAAWAESRPAIAEAMQIFDVGMIAKDTGCRAYIVHTSSRDGTDTIAYLKKLGVDIVGETCTHYLVLTDQAQLERWAKVNPPIRGTEHQNRLWEALVDGTHEVVGSDDCGTYTRQEKLGKDFWDAIPGFSDMAASLTLLVSEGVNKNRLSWQQLARVIAENPARYYGMYPRKGTLQVGSDADVVIIDPTEDWTIAAEAFNYTTDFSIYEGMRVRGRPVTTVVRGLVVADHGEVVAPEGHGTYVASGVIKALEGALA</sequence>
<dbReference type="SUPFAM" id="SSF51338">
    <property type="entry name" value="Composite domain of metallo-dependent hydrolases"/>
    <property type="match status" value="1"/>
</dbReference>
<evidence type="ECO:0000256" key="1">
    <source>
        <dbReference type="ARBA" id="ARBA00001947"/>
    </source>
</evidence>
<evidence type="ECO:0000259" key="3">
    <source>
        <dbReference type="Pfam" id="PF01979"/>
    </source>
</evidence>
<dbReference type="PANTHER" id="PTHR11647:SF1">
    <property type="entry name" value="COLLAPSIN RESPONSE MEDIATOR PROTEIN"/>
    <property type="match status" value="1"/>
</dbReference>
<proteinExistence type="inferred from homology"/>
<evidence type="ECO:0000313" key="5">
    <source>
        <dbReference type="Proteomes" id="UP000606991"/>
    </source>
</evidence>
<dbReference type="EMBL" id="JAEKNS010000037">
    <property type="protein sequence ID" value="MBJ7593801.1"/>
    <property type="molecule type" value="Genomic_DNA"/>
</dbReference>
<dbReference type="Pfam" id="PF01979">
    <property type="entry name" value="Amidohydro_1"/>
    <property type="match status" value="1"/>
</dbReference>
<gene>
    <name evidence="4" type="ORF">JF886_02895</name>
</gene>
<comment type="similarity">
    <text evidence="2">Belongs to the metallo-dependent hydrolases superfamily. Hydantoinase/dihydropyrimidinase family.</text>
</comment>
<organism evidence="4 5">
    <name type="scientific">Candidatus Aeolococcus gillhamiae</name>
    <dbReference type="NCBI Taxonomy" id="3127015"/>
    <lineage>
        <taxon>Bacteria</taxon>
        <taxon>Bacillati</taxon>
        <taxon>Candidatus Dormiibacterota</taxon>
        <taxon>Candidatus Dormibacteria</taxon>
        <taxon>Candidatus Aeolococcales</taxon>
        <taxon>Candidatus Aeolococcaceae</taxon>
        <taxon>Candidatus Aeolococcus</taxon>
    </lineage>
</organism>
<name>A0A934JQL5_9BACT</name>
<dbReference type="Gene3D" id="2.30.40.10">
    <property type="entry name" value="Urease, subunit C, domain 1"/>
    <property type="match status" value="1"/>
</dbReference>
<dbReference type="SUPFAM" id="SSF51556">
    <property type="entry name" value="Metallo-dependent hydrolases"/>
    <property type="match status" value="1"/>
</dbReference>
<dbReference type="FunFam" id="3.20.20.140:FF:000174">
    <property type="entry name" value="Dihydropyrimidinase-related protein 2"/>
    <property type="match status" value="1"/>
</dbReference>
<evidence type="ECO:0000256" key="2">
    <source>
        <dbReference type="ARBA" id="ARBA00008829"/>
    </source>
</evidence>
<protein>
    <submittedName>
        <fullName evidence="4">Amidohydrolase family protein</fullName>
    </submittedName>
</protein>
<dbReference type="GO" id="GO:0005829">
    <property type="term" value="C:cytosol"/>
    <property type="evidence" value="ECO:0007669"/>
    <property type="project" value="TreeGrafter"/>
</dbReference>
<evidence type="ECO:0000313" key="4">
    <source>
        <dbReference type="EMBL" id="MBJ7593801.1"/>
    </source>
</evidence>
<dbReference type="RefSeq" id="WP_337309418.1">
    <property type="nucleotide sequence ID" value="NZ_JAEKNS010000037.1"/>
</dbReference>
<dbReference type="PANTHER" id="PTHR11647">
    <property type="entry name" value="HYDRANTOINASE/DIHYDROPYRIMIDINASE FAMILY MEMBER"/>
    <property type="match status" value="1"/>
</dbReference>
<comment type="caution">
    <text evidence="4">The sequence shown here is derived from an EMBL/GenBank/DDBJ whole genome shotgun (WGS) entry which is preliminary data.</text>
</comment>
<dbReference type="InterPro" id="IPR050378">
    <property type="entry name" value="Metallo-dep_Hydrolases_sf"/>
</dbReference>
<dbReference type="AlphaFoldDB" id="A0A934JQL5"/>
<dbReference type="Gene3D" id="3.20.20.140">
    <property type="entry name" value="Metal-dependent hydrolases"/>
    <property type="match status" value="1"/>
</dbReference>
<feature type="domain" description="Amidohydrolase-related" evidence="3">
    <location>
        <begin position="52"/>
        <end position="449"/>
    </location>
</feature>
<dbReference type="InterPro" id="IPR011059">
    <property type="entry name" value="Metal-dep_hydrolase_composite"/>
</dbReference>